<dbReference type="AlphaFoldDB" id="A0ABD6D2P1"/>
<feature type="region of interest" description="Disordered" evidence="1">
    <location>
        <begin position="219"/>
        <end position="249"/>
    </location>
</feature>
<feature type="compositionally biased region" description="Low complexity" evidence="1">
    <location>
        <begin position="228"/>
        <end position="242"/>
    </location>
</feature>
<dbReference type="EMBL" id="JBHUDM010000001">
    <property type="protein sequence ID" value="MFD1640474.1"/>
    <property type="molecule type" value="Genomic_DNA"/>
</dbReference>
<dbReference type="InterPro" id="IPR002372">
    <property type="entry name" value="PQQ_rpt_dom"/>
</dbReference>
<dbReference type="RefSeq" id="WP_256397478.1">
    <property type="nucleotide sequence ID" value="NZ_JANHDJ010000007.1"/>
</dbReference>
<dbReference type="SMART" id="SM00564">
    <property type="entry name" value="PQQ"/>
    <property type="match status" value="4"/>
</dbReference>
<dbReference type="Gene3D" id="2.40.10.480">
    <property type="match status" value="1"/>
</dbReference>
<dbReference type="Proteomes" id="UP001597052">
    <property type="component" value="Unassembled WGS sequence"/>
</dbReference>
<feature type="domain" description="Pyrrolo-quinoline quinone repeat" evidence="2">
    <location>
        <begin position="82"/>
        <end position="302"/>
    </location>
</feature>
<dbReference type="SUPFAM" id="SSF50998">
    <property type="entry name" value="Quinoprotein alcohol dehydrogenase-like"/>
    <property type="match status" value="1"/>
</dbReference>
<protein>
    <submittedName>
        <fullName evidence="3">PQQ-binding-like beta-propeller repeat protein</fullName>
    </submittedName>
</protein>
<dbReference type="InterPro" id="IPR018391">
    <property type="entry name" value="PQQ_b-propeller_rpt"/>
</dbReference>
<name>A0ABD6D2P1_9EURY</name>
<dbReference type="Pfam" id="PF13360">
    <property type="entry name" value="PQQ_2"/>
    <property type="match status" value="1"/>
</dbReference>
<accession>A0ABD6D2P1</accession>
<gene>
    <name evidence="3" type="ORF">ACFSBW_01115</name>
</gene>
<reference evidence="3 4" key="1">
    <citation type="journal article" date="2019" name="Int. J. Syst. Evol. Microbiol.">
        <title>The Global Catalogue of Microorganisms (GCM) 10K type strain sequencing project: providing services to taxonomists for standard genome sequencing and annotation.</title>
        <authorList>
            <consortium name="The Broad Institute Genomics Platform"/>
            <consortium name="The Broad Institute Genome Sequencing Center for Infectious Disease"/>
            <person name="Wu L."/>
            <person name="Ma J."/>
        </authorList>
    </citation>
    <scope>NUCLEOTIDE SEQUENCE [LARGE SCALE GENOMIC DNA]</scope>
    <source>
        <strain evidence="3 4">CGMCC 1.10593</strain>
    </source>
</reference>
<evidence type="ECO:0000313" key="4">
    <source>
        <dbReference type="Proteomes" id="UP001597052"/>
    </source>
</evidence>
<feature type="region of interest" description="Disordered" evidence="1">
    <location>
        <begin position="192"/>
        <end position="211"/>
    </location>
</feature>
<dbReference type="InterPro" id="IPR011047">
    <property type="entry name" value="Quinoprotein_ADH-like_sf"/>
</dbReference>
<comment type="caution">
    <text evidence="3">The sequence shown here is derived from an EMBL/GenBank/DDBJ whole genome shotgun (WGS) entry which is preliminary data.</text>
</comment>
<keyword evidence="4" id="KW-1185">Reference proteome</keyword>
<dbReference type="PANTHER" id="PTHR34512">
    <property type="entry name" value="CELL SURFACE PROTEIN"/>
    <property type="match status" value="1"/>
</dbReference>
<evidence type="ECO:0000256" key="1">
    <source>
        <dbReference type="SAM" id="MobiDB-lite"/>
    </source>
</evidence>
<organism evidence="3 4">
    <name type="scientific">Halohasta litorea</name>
    <dbReference type="NCBI Taxonomy" id="869891"/>
    <lineage>
        <taxon>Archaea</taxon>
        <taxon>Methanobacteriati</taxon>
        <taxon>Methanobacteriota</taxon>
        <taxon>Stenosarchaea group</taxon>
        <taxon>Halobacteria</taxon>
        <taxon>Halobacteriales</taxon>
        <taxon>Haloferacaceae</taxon>
        <taxon>Halohasta</taxon>
    </lineage>
</organism>
<proteinExistence type="predicted"/>
<dbReference type="PROSITE" id="PS51257">
    <property type="entry name" value="PROKAR_LIPOPROTEIN"/>
    <property type="match status" value="1"/>
</dbReference>
<evidence type="ECO:0000313" key="3">
    <source>
        <dbReference type="EMBL" id="MFD1640474.1"/>
    </source>
</evidence>
<dbReference type="PANTHER" id="PTHR34512:SF30">
    <property type="entry name" value="OUTER MEMBRANE PROTEIN ASSEMBLY FACTOR BAMB"/>
    <property type="match status" value="1"/>
</dbReference>
<sequence>MNRSRIGCRLSRRSTLALMMAGGIGCLSASRVRASDEPLWPVHGVVYAVDLRDGSERWRTETDSVYGQPIVTDEAVYTASHTSVRALDRERGRTQWELGGGMPRRRSSASTQPGITETDERVYVNTGTLFAVTFDGSVEWEFDLDDYNFVTPTVAEGVVVACRNDRPERYELIGLDAETGRVEWSVERDSDIDTQPAVTDGIVSIDDPSADTVDAYDLETGEKREPPTAAETSETNTSQSSSDGLEVARRDDVIEAVENEDVVWSFEARDIKQIDYDERELRERTWRVHEPVVDGDTVFIGAVQLDRASVPRSEVRETGSDGSLLRVGMVVTTIAGIGVLGRRVRSSTDE</sequence>
<dbReference type="InterPro" id="IPR015943">
    <property type="entry name" value="WD40/YVTN_repeat-like_dom_sf"/>
</dbReference>
<dbReference type="Gene3D" id="2.130.10.10">
    <property type="entry name" value="YVTN repeat-like/Quinoprotein amine dehydrogenase"/>
    <property type="match status" value="1"/>
</dbReference>
<evidence type="ECO:0000259" key="2">
    <source>
        <dbReference type="Pfam" id="PF13360"/>
    </source>
</evidence>